<reference evidence="2 3" key="1">
    <citation type="submission" date="2013-02" db="EMBL/GenBank/DDBJ databases">
        <title>The Genome Sequence of Plasmodium falciparum NF54.</title>
        <authorList>
            <consortium name="The Broad Institute Genome Sequencing Platform"/>
            <consortium name="The Broad Institute Genome Sequencing Center for Infectious Disease"/>
            <person name="Neafsey D."/>
            <person name="Cheeseman I."/>
            <person name="Volkman S."/>
            <person name="Adams J."/>
            <person name="Walker B."/>
            <person name="Young S.K."/>
            <person name="Zeng Q."/>
            <person name="Gargeya S."/>
            <person name="Fitzgerald M."/>
            <person name="Haas B."/>
            <person name="Abouelleil A."/>
            <person name="Alvarado L."/>
            <person name="Arachchi H.M."/>
            <person name="Berlin A.M."/>
            <person name="Chapman S.B."/>
            <person name="Dewar J."/>
            <person name="Goldberg J."/>
            <person name="Griggs A."/>
            <person name="Gujja S."/>
            <person name="Hansen M."/>
            <person name="Howarth C."/>
            <person name="Imamovic A."/>
            <person name="Larimer J."/>
            <person name="McCowan C."/>
            <person name="Murphy C."/>
            <person name="Neiman D."/>
            <person name="Pearson M."/>
            <person name="Priest M."/>
            <person name="Roberts A."/>
            <person name="Saif S."/>
            <person name="Shea T."/>
            <person name="Sisk P."/>
            <person name="Sykes S."/>
            <person name="Wortman J."/>
            <person name="Nusbaum C."/>
            <person name="Birren B."/>
        </authorList>
    </citation>
    <scope>NUCLEOTIDE SEQUENCE [LARGE SCALE GENOMIC DNA]</scope>
    <source>
        <strain evidence="2 3">NF54</strain>
    </source>
</reference>
<keyword evidence="3" id="KW-1185">Reference proteome</keyword>
<proteinExistence type="predicted"/>
<evidence type="ECO:0000259" key="1">
    <source>
        <dbReference type="Pfam" id="PF15445"/>
    </source>
</evidence>
<feature type="domain" description="Plasmodium falciparum erythrocyte membrane protein 1 acidic terminal segment" evidence="1">
    <location>
        <begin position="10"/>
        <end position="286"/>
    </location>
</feature>
<organism evidence="2 3">
    <name type="scientific">Plasmodium falciparum (isolate NF54)</name>
    <dbReference type="NCBI Taxonomy" id="5843"/>
    <lineage>
        <taxon>Eukaryota</taxon>
        <taxon>Sar</taxon>
        <taxon>Alveolata</taxon>
        <taxon>Apicomplexa</taxon>
        <taxon>Aconoidasida</taxon>
        <taxon>Haemosporida</taxon>
        <taxon>Plasmodiidae</taxon>
        <taxon>Plasmodium</taxon>
        <taxon>Plasmodium (Laverania)</taxon>
    </lineage>
</organism>
<sequence>MIIIIVYIYIYIYIYVKSKITSAHTNLFRVIDITQNEYGMPTKPSPNRYVPYESDRYKGKRYIYVQGDTDEEKNIFMFDTTDITFSSSESEYEEIDTYISHVPKYKTLIEVVLEPSKRDTQSGDIPSDDTPRNKFTDNEWNQLKHDFISQYIEHVIPDVPTELPLNTQPNTLHHSMDEKPFITSIQDRFLDTGHEAVTYNINWNIPENINRTTNIMGDPKYVSSNYMHTGVHLINNSLKCDDKKVHIYGELLKRKENELYRTNHKKKNHTIFNRVTSINNKNPLEN</sequence>
<dbReference type="EMBL" id="KE123842">
    <property type="protein sequence ID" value="EWC87610.1"/>
    <property type="molecule type" value="Genomic_DNA"/>
</dbReference>
<dbReference type="Gene3D" id="1.10.1900.40">
    <property type="entry name" value="Acidic terminal segments, variant surface antigen of PfEMP1"/>
    <property type="match status" value="1"/>
</dbReference>
<dbReference type="AlphaFoldDB" id="W7K472"/>
<dbReference type="InterPro" id="IPR029211">
    <property type="entry name" value="PfEMP1_ATS"/>
</dbReference>
<evidence type="ECO:0000313" key="3">
    <source>
        <dbReference type="Proteomes" id="UP000030673"/>
    </source>
</evidence>
<evidence type="ECO:0000313" key="2">
    <source>
        <dbReference type="EMBL" id="EWC87610.1"/>
    </source>
</evidence>
<dbReference type="InterPro" id="IPR044932">
    <property type="entry name" value="PfEMP1_ATS_sf"/>
</dbReference>
<accession>W7K472</accession>
<protein>
    <recommendedName>
        <fullName evidence="1">Plasmodium falciparum erythrocyte membrane protein 1 acidic terminal segment domain-containing protein</fullName>
    </recommendedName>
</protein>
<dbReference type="Proteomes" id="UP000030673">
    <property type="component" value="Unassembled WGS sequence"/>
</dbReference>
<dbReference type="Pfam" id="PF15445">
    <property type="entry name" value="ATS"/>
    <property type="match status" value="1"/>
</dbReference>
<gene>
    <name evidence="2" type="ORF">PFNF54_03735</name>
</gene>
<name>W7K472_PLAFO</name>